<organism evidence="3 4">
    <name type="scientific">Paspalum notatum var. saurae</name>
    <dbReference type="NCBI Taxonomy" id="547442"/>
    <lineage>
        <taxon>Eukaryota</taxon>
        <taxon>Viridiplantae</taxon>
        <taxon>Streptophyta</taxon>
        <taxon>Embryophyta</taxon>
        <taxon>Tracheophyta</taxon>
        <taxon>Spermatophyta</taxon>
        <taxon>Magnoliopsida</taxon>
        <taxon>Liliopsida</taxon>
        <taxon>Poales</taxon>
        <taxon>Poaceae</taxon>
        <taxon>PACMAD clade</taxon>
        <taxon>Panicoideae</taxon>
        <taxon>Andropogonodae</taxon>
        <taxon>Paspaleae</taxon>
        <taxon>Paspalinae</taxon>
        <taxon>Paspalum</taxon>
    </lineage>
</organism>
<dbReference type="Pfam" id="PF13952">
    <property type="entry name" value="DUF4216"/>
    <property type="match status" value="1"/>
</dbReference>
<dbReference type="EMBL" id="CP144748">
    <property type="protein sequence ID" value="WVZ70266.1"/>
    <property type="molecule type" value="Genomic_DNA"/>
</dbReference>
<proteinExistence type="predicted"/>
<feature type="region of interest" description="Disordered" evidence="1">
    <location>
        <begin position="594"/>
        <end position="614"/>
    </location>
</feature>
<gene>
    <name evidence="3" type="ORF">U9M48_018943</name>
</gene>
<feature type="region of interest" description="Disordered" evidence="1">
    <location>
        <begin position="248"/>
        <end position="309"/>
    </location>
</feature>
<name>A0AAQ3WR07_PASNO</name>
<keyword evidence="4" id="KW-1185">Reference proteome</keyword>
<evidence type="ECO:0000256" key="1">
    <source>
        <dbReference type="SAM" id="MobiDB-lite"/>
    </source>
</evidence>
<dbReference type="PANTHER" id="PTHR33157:SF14">
    <property type="entry name" value="AUTONOMOUS TRANSPOSABLE ELEMENT EN-1 MOSAIC PROTEIN"/>
    <property type="match status" value="1"/>
</dbReference>
<dbReference type="InterPro" id="IPR025312">
    <property type="entry name" value="DUF4216"/>
</dbReference>
<evidence type="ECO:0000259" key="2">
    <source>
        <dbReference type="Pfam" id="PF13952"/>
    </source>
</evidence>
<dbReference type="PANTHER" id="PTHR33157">
    <property type="entry name" value="AUTONOMOUS TRANSPOSABLE ELEMENT EN-1 MOSAIC PROTEIN-RELATED"/>
    <property type="match status" value="1"/>
</dbReference>
<feature type="region of interest" description="Disordered" evidence="1">
    <location>
        <begin position="674"/>
        <end position="714"/>
    </location>
</feature>
<reference evidence="3 4" key="1">
    <citation type="submission" date="2024-02" db="EMBL/GenBank/DDBJ databases">
        <title>High-quality chromosome-scale genome assembly of Pensacola bahiagrass (Paspalum notatum Flugge var. saurae).</title>
        <authorList>
            <person name="Vega J.M."/>
            <person name="Podio M."/>
            <person name="Orjuela J."/>
            <person name="Siena L.A."/>
            <person name="Pessino S.C."/>
            <person name="Combes M.C."/>
            <person name="Mariac C."/>
            <person name="Albertini E."/>
            <person name="Pupilli F."/>
            <person name="Ortiz J.P.A."/>
            <person name="Leblanc O."/>
        </authorList>
    </citation>
    <scope>NUCLEOTIDE SEQUENCE [LARGE SCALE GENOMIC DNA]</scope>
    <source>
        <strain evidence="3">R1</strain>
        <tissue evidence="3">Leaf</tissue>
    </source>
</reference>
<sequence length="714" mass="80797">MDDSDAYRLKHGGKVTFFNCTRRELPPRHKLRQSTTAFRKGVKVTKRPSKRKTAKEILAWHRRLKVDPDTKRFHGYGDLHNWTHISLLWELPYAEALMLPHNIDLMHQERNVAESICLTDGTVHKDLDQLSHGLVKARNYNRYDVSGFRFRTAKLEKSRPFAATVNSGVMTTTYDANENLVHYYGVLQNIVKYEFDGPKPLSVVFFECDWFHPHNGTRVDNFGMVEVKHGSKLQGQDNVVLAHQAEQMFKHRRSKTSSASSSAREQAGDADASRKDVGGGGETNLEGGGETNLGGSDDAGAGGQTDEEEHVVDVDAGHTASSSRTRFQKCNSVHARPAESEKLLIKPLGEWSWDDVKWEGNKGPRTKINGVLGALYRYYYPGLGRLRVGHTGALRGRCWKMVSRSRYSTDVDQDDREAMKGLKKHFSKSAEKVIHDSLYNARITAVCHYYKLVKGENMTKKKGANRIYLKEEEYHKTVIDWLVKDIEAWRWLAKLWSSPEWIAKSESKQSNRGNDPGHKRLRLEHNKTSSMYSFEATEYRYGQEMVKRHGEGVQWMQQPIDVDALYHSGEGRRHGRYAFGTGVVDYNCFVSRVGSSSTSTATSRRSKVDDAQEKARKAREKVRQAREEARQTREQSQQALAYMSSFMQQLTASLGPDVNIPQFCPPIFTPQTVHQVSGSRPGNVTPDAEVDPNEYLRQSVGGSGSGHNSNNPQS</sequence>
<dbReference type="GO" id="GO:0032196">
    <property type="term" value="P:transposition"/>
    <property type="evidence" value="ECO:0007669"/>
    <property type="project" value="InterPro"/>
</dbReference>
<feature type="compositionally biased region" description="Gly residues" evidence="1">
    <location>
        <begin position="278"/>
        <end position="292"/>
    </location>
</feature>
<protein>
    <recommendedName>
        <fullName evidence="2">DUF4216 domain-containing protein</fullName>
    </recommendedName>
</protein>
<dbReference type="InterPro" id="IPR039266">
    <property type="entry name" value="EN-1/SPM"/>
</dbReference>
<evidence type="ECO:0000313" key="4">
    <source>
        <dbReference type="Proteomes" id="UP001341281"/>
    </source>
</evidence>
<evidence type="ECO:0000313" key="3">
    <source>
        <dbReference type="EMBL" id="WVZ70266.1"/>
    </source>
</evidence>
<dbReference type="AlphaFoldDB" id="A0AAQ3WR07"/>
<feature type="compositionally biased region" description="Low complexity" evidence="1">
    <location>
        <begin position="594"/>
        <end position="603"/>
    </location>
</feature>
<feature type="domain" description="DUF4216" evidence="2">
    <location>
        <begin position="200"/>
        <end position="249"/>
    </location>
</feature>
<accession>A0AAQ3WR07</accession>
<dbReference type="Proteomes" id="UP001341281">
    <property type="component" value="Chromosome 04"/>
</dbReference>